<proteinExistence type="predicted"/>
<evidence type="ECO:0000313" key="2">
    <source>
        <dbReference type="EMBL" id="MPY41431.1"/>
    </source>
</evidence>
<protein>
    <submittedName>
        <fullName evidence="2">Right-handed parallel beta-helix repeat-containing protein</fullName>
    </submittedName>
</protein>
<organism evidence="2 3">
    <name type="scientific">Streptomyces phyllanthi</name>
    <dbReference type="NCBI Taxonomy" id="1803180"/>
    <lineage>
        <taxon>Bacteria</taxon>
        <taxon>Bacillati</taxon>
        <taxon>Actinomycetota</taxon>
        <taxon>Actinomycetes</taxon>
        <taxon>Kitasatosporales</taxon>
        <taxon>Streptomycetaceae</taxon>
        <taxon>Streptomyces</taxon>
    </lineage>
</organism>
<name>A0A5N8W1P1_9ACTN</name>
<accession>A0A5N8W1P1</accession>
<dbReference type="InterPro" id="IPR006626">
    <property type="entry name" value="PbH1"/>
</dbReference>
<feature type="domain" description="Right handed beta helix" evidence="1">
    <location>
        <begin position="129"/>
        <end position="318"/>
    </location>
</feature>
<dbReference type="RefSeq" id="WP_152784865.1">
    <property type="nucleotide sequence ID" value="NZ_BAABEQ010000082.1"/>
</dbReference>
<reference evidence="2 3" key="1">
    <citation type="submission" date="2019-07" db="EMBL/GenBank/DDBJ databases">
        <title>New species of Amycolatopsis and Streptomyces.</title>
        <authorList>
            <person name="Duangmal K."/>
            <person name="Teo W.F.A."/>
            <person name="Lipun K."/>
        </authorList>
    </citation>
    <scope>NUCLEOTIDE SEQUENCE [LARGE SCALE GENOMIC DNA]</scope>
    <source>
        <strain evidence="2 3">TISTR 2346</strain>
    </source>
</reference>
<keyword evidence="3" id="KW-1185">Reference proteome</keyword>
<dbReference type="InterPro" id="IPR011050">
    <property type="entry name" value="Pectin_lyase_fold/virulence"/>
</dbReference>
<dbReference type="InterPro" id="IPR012334">
    <property type="entry name" value="Pectin_lyas_fold"/>
</dbReference>
<dbReference type="InterPro" id="IPR039448">
    <property type="entry name" value="Beta_helix"/>
</dbReference>
<dbReference type="Pfam" id="PF13229">
    <property type="entry name" value="Beta_helix"/>
    <property type="match status" value="1"/>
</dbReference>
<comment type="caution">
    <text evidence="2">The sequence shown here is derived from an EMBL/GenBank/DDBJ whole genome shotgun (WGS) entry which is preliminary data.</text>
</comment>
<dbReference type="SMART" id="SM00710">
    <property type="entry name" value="PbH1"/>
    <property type="match status" value="6"/>
</dbReference>
<dbReference type="Proteomes" id="UP000326979">
    <property type="component" value="Unassembled WGS sequence"/>
</dbReference>
<evidence type="ECO:0000313" key="3">
    <source>
        <dbReference type="Proteomes" id="UP000326979"/>
    </source>
</evidence>
<dbReference type="SUPFAM" id="SSF51126">
    <property type="entry name" value="Pectin lyase-like"/>
    <property type="match status" value="1"/>
</dbReference>
<evidence type="ECO:0000259" key="1">
    <source>
        <dbReference type="Pfam" id="PF13229"/>
    </source>
</evidence>
<dbReference type="AlphaFoldDB" id="A0A5N8W1P1"/>
<dbReference type="OrthoDB" id="3333873at2"/>
<dbReference type="EMBL" id="VJZE01000096">
    <property type="protein sequence ID" value="MPY41431.1"/>
    <property type="molecule type" value="Genomic_DNA"/>
</dbReference>
<sequence length="516" mass="53087">MTTYYVSPNGNDNVDGQSPGSAWRTLARADQAVLQPGDQLLLEGGGRFPGTLSFGSTDAGSAANPVVIGSYGTGRATILASGTAGITIYNTAGMEIRDLVLVGSFASYSSQGGLNIYSDLPGNQKLDHLVITNVDASGFKNGIQIGGGNGSTGFRNVTVDACELHANREAGLITYGPAFNAAAPAYPHESVTVTNTEAHHNAGDPKNNTRNTGSGIILGAVDGGAVRYSSAHDNGYASGPTATEGPEGIWAYDSTGLVIEHNVSYFNRTGGKADGGGFGLDINVSESVLQYNLSFGNDGPGYLIYTSQTNNAHTGNTVRFNVSSNDARKPQVSWYAGISLGGRLSNLQVYQNTVVLTANGTAGAPALGLGTGLLSASVRNTILVTDGARLVRSSTAYPASTVQLQGNDYFTTAGTWAVTWGTTAYGSLNSWRTATGQERVGTTATGLNVAPDLLGGDAPFITDPDVVWEIIPESSSPLVGQALDLQSLFGIDPGPHDYFGTALGSSVAVGAAQPQP</sequence>
<dbReference type="Gene3D" id="2.160.20.10">
    <property type="entry name" value="Single-stranded right-handed beta-helix, Pectin lyase-like"/>
    <property type="match status" value="1"/>
</dbReference>
<gene>
    <name evidence="2" type="ORF">FNH04_16385</name>
</gene>